<dbReference type="Proteomes" id="UP000298781">
    <property type="component" value="Chromosome"/>
</dbReference>
<evidence type="ECO:0000256" key="4">
    <source>
        <dbReference type="SAM" id="MobiDB-lite"/>
    </source>
</evidence>
<dbReference type="GO" id="GO:0043565">
    <property type="term" value="F:sequence-specific DNA binding"/>
    <property type="evidence" value="ECO:0007669"/>
    <property type="project" value="InterPro"/>
</dbReference>
<protein>
    <submittedName>
        <fullName evidence="6">Lrp/AsnC family transcriptional regulator</fullName>
    </submittedName>
</protein>
<reference evidence="6 7" key="1">
    <citation type="submission" date="2019-04" db="EMBL/GenBank/DDBJ databases">
        <title>Phreatobacter aquaticus sp. nov.</title>
        <authorList>
            <person name="Choi A."/>
        </authorList>
    </citation>
    <scope>NUCLEOTIDE SEQUENCE [LARGE SCALE GENOMIC DNA]</scope>
    <source>
        <strain evidence="6 7">KCTC 52518</strain>
    </source>
</reference>
<evidence type="ECO:0000259" key="5">
    <source>
        <dbReference type="PROSITE" id="PS50956"/>
    </source>
</evidence>
<dbReference type="SUPFAM" id="SSF46785">
    <property type="entry name" value="Winged helix' DNA-binding domain"/>
    <property type="match status" value="1"/>
</dbReference>
<sequence length="187" mass="20167">MPKLKLDAIDRRILAALQRDARLTNVQLAEEIGLSPSPCLRRVRLLEEAGVISGYHATLHRGELGLGLTVFVGIKVERHRDETAAAFREAVKALPEVISCHLVSGEADFLLQVVVPDLAGYEQFLMGALLKLPGVSDIRSNFAIQTVKAEGPLPLDHLPEPHLPGPHLPGPHLPGPPGPKLPAARRG</sequence>
<dbReference type="FunFam" id="1.10.10.10:FF:000440">
    <property type="entry name" value="AsnC family transcriptional regulator"/>
    <property type="match status" value="1"/>
</dbReference>
<dbReference type="PROSITE" id="PS50956">
    <property type="entry name" value="HTH_ASNC_2"/>
    <property type="match status" value="1"/>
</dbReference>
<evidence type="ECO:0000256" key="2">
    <source>
        <dbReference type="ARBA" id="ARBA00023125"/>
    </source>
</evidence>
<evidence type="ECO:0000256" key="3">
    <source>
        <dbReference type="ARBA" id="ARBA00023163"/>
    </source>
</evidence>
<dbReference type="InterPro" id="IPR036390">
    <property type="entry name" value="WH_DNA-bd_sf"/>
</dbReference>
<dbReference type="Gene3D" id="1.10.10.10">
    <property type="entry name" value="Winged helix-like DNA-binding domain superfamily/Winged helix DNA-binding domain"/>
    <property type="match status" value="1"/>
</dbReference>
<dbReference type="Pfam" id="PF13412">
    <property type="entry name" value="HTH_24"/>
    <property type="match status" value="1"/>
</dbReference>
<dbReference type="GO" id="GO:0005829">
    <property type="term" value="C:cytosol"/>
    <property type="evidence" value="ECO:0007669"/>
    <property type="project" value="TreeGrafter"/>
</dbReference>
<dbReference type="SMART" id="SM00344">
    <property type="entry name" value="HTH_ASNC"/>
    <property type="match status" value="1"/>
</dbReference>
<dbReference type="SUPFAM" id="SSF54909">
    <property type="entry name" value="Dimeric alpha+beta barrel"/>
    <property type="match status" value="1"/>
</dbReference>
<dbReference type="EMBL" id="CP039690">
    <property type="protein sequence ID" value="QCI66195.1"/>
    <property type="molecule type" value="Genomic_DNA"/>
</dbReference>
<evidence type="ECO:0000313" key="6">
    <source>
        <dbReference type="EMBL" id="QCI66195.1"/>
    </source>
</evidence>
<keyword evidence="2" id="KW-0238">DNA-binding</keyword>
<keyword evidence="3" id="KW-0804">Transcription</keyword>
<dbReference type="InterPro" id="IPR019888">
    <property type="entry name" value="Tscrpt_reg_AsnC-like"/>
</dbReference>
<dbReference type="InterPro" id="IPR011991">
    <property type="entry name" value="ArsR-like_HTH"/>
</dbReference>
<dbReference type="InterPro" id="IPR019885">
    <property type="entry name" value="Tscrpt_reg_HTH_AsnC-type_CS"/>
</dbReference>
<dbReference type="OrthoDB" id="9811243at2"/>
<feature type="compositionally biased region" description="Pro residues" evidence="4">
    <location>
        <begin position="161"/>
        <end position="180"/>
    </location>
</feature>
<keyword evidence="1" id="KW-0805">Transcription regulation</keyword>
<dbReference type="InterPro" id="IPR000485">
    <property type="entry name" value="AsnC-type_HTH_dom"/>
</dbReference>
<dbReference type="AlphaFoldDB" id="A0A4D7B4T1"/>
<dbReference type="GO" id="GO:0006355">
    <property type="term" value="P:regulation of DNA-templated transcription"/>
    <property type="evidence" value="ECO:0007669"/>
    <property type="project" value="UniProtKB-ARBA"/>
</dbReference>
<dbReference type="InterPro" id="IPR019887">
    <property type="entry name" value="Tscrpt_reg_AsnC/Lrp_C"/>
</dbReference>
<proteinExistence type="predicted"/>
<dbReference type="GO" id="GO:0043200">
    <property type="term" value="P:response to amino acid"/>
    <property type="evidence" value="ECO:0007669"/>
    <property type="project" value="TreeGrafter"/>
</dbReference>
<dbReference type="PRINTS" id="PR00033">
    <property type="entry name" value="HTHASNC"/>
</dbReference>
<feature type="region of interest" description="Disordered" evidence="4">
    <location>
        <begin position="153"/>
        <end position="187"/>
    </location>
</feature>
<gene>
    <name evidence="6" type="ORF">E8M01_19450</name>
</gene>
<dbReference type="Gene3D" id="3.30.70.920">
    <property type="match status" value="1"/>
</dbReference>
<dbReference type="KEGG" id="pstg:E8M01_19450"/>
<name>A0A4D7B4T1_9HYPH</name>
<dbReference type="InterPro" id="IPR036388">
    <property type="entry name" value="WH-like_DNA-bd_sf"/>
</dbReference>
<dbReference type="InterPro" id="IPR011008">
    <property type="entry name" value="Dimeric_a/b-barrel"/>
</dbReference>
<feature type="domain" description="HTH asnC-type" evidence="5">
    <location>
        <begin position="6"/>
        <end position="67"/>
    </location>
</feature>
<dbReference type="CDD" id="cd00090">
    <property type="entry name" value="HTH_ARSR"/>
    <property type="match status" value="1"/>
</dbReference>
<dbReference type="PANTHER" id="PTHR30154:SF34">
    <property type="entry name" value="TRANSCRIPTIONAL REGULATOR AZLB"/>
    <property type="match status" value="1"/>
</dbReference>
<evidence type="ECO:0000256" key="1">
    <source>
        <dbReference type="ARBA" id="ARBA00023015"/>
    </source>
</evidence>
<accession>A0A4D7B4T1</accession>
<organism evidence="6 7">
    <name type="scientific">Phreatobacter stygius</name>
    <dbReference type="NCBI Taxonomy" id="1940610"/>
    <lineage>
        <taxon>Bacteria</taxon>
        <taxon>Pseudomonadati</taxon>
        <taxon>Pseudomonadota</taxon>
        <taxon>Alphaproteobacteria</taxon>
        <taxon>Hyphomicrobiales</taxon>
        <taxon>Phreatobacteraceae</taxon>
        <taxon>Phreatobacter</taxon>
    </lineage>
</organism>
<dbReference type="PROSITE" id="PS00519">
    <property type="entry name" value="HTH_ASNC_1"/>
    <property type="match status" value="1"/>
</dbReference>
<dbReference type="RefSeq" id="WP_136961639.1">
    <property type="nucleotide sequence ID" value="NZ_CP039690.1"/>
</dbReference>
<evidence type="ECO:0000313" key="7">
    <source>
        <dbReference type="Proteomes" id="UP000298781"/>
    </source>
</evidence>
<keyword evidence="7" id="KW-1185">Reference proteome</keyword>
<dbReference type="PANTHER" id="PTHR30154">
    <property type="entry name" value="LEUCINE-RESPONSIVE REGULATORY PROTEIN"/>
    <property type="match status" value="1"/>
</dbReference>
<dbReference type="Pfam" id="PF01037">
    <property type="entry name" value="AsnC_trans_reg"/>
    <property type="match status" value="1"/>
</dbReference>